<dbReference type="AlphaFoldDB" id="A0A8D9HS73"/>
<proteinExistence type="predicted"/>
<protein>
    <submittedName>
        <fullName evidence="1">Uncharacterized protein</fullName>
    </submittedName>
</protein>
<organism evidence="1 2">
    <name type="scientific">Brassica campestris</name>
    <name type="common">Field mustard</name>
    <dbReference type="NCBI Taxonomy" id="3711"/>
    <lineage>
        <taxon>Eukaryota</taxon>
        <taxon>Viridiplantae</taxon>
        <taxon>Streptophyta</taxon>
        <taxon>Embryophyta</taxon>
        <taxon>Tracheophyta</taxon>
        <taxon>Spermatophyta</taxon>
        <taxon>Magnoliopsida</taxon>
        <taxon>eudicotyledons</taxon>
        <taxon>Gunneridae</taxon>
        <taxon>Pentapetalae</taxon>
        <taxon>rosids</taxon>
        <taxon>malvids</taxon>
        <taxon>Brassicales</taxon>
        <taxon>Brassicaceae</taxon>
        <taxon>Brassiceae</taxon>
        <taxon>Brassica</taxon>
    </lineage>
</organism>
<dbReference type="EMBL" id="LS974623">
    <property type="protein sequence ID" value="CAG7902659.1"/>
    <property type="molecule type" value="Genomic_DNA"/>
</dbReference>
<sequence length="71" mass="7445">FLASCGGLAEFGRMCLSLVSLVTGQSRMCVLLSASGFYLPARFQGFGALARFAPCVEVECQKAGSSSSSWV</sequence>
<evidence type="ECO:0000313" key="1">
    <source>
        <dbReference type="EMBL" id="CAG7902659.1"/>
    </source>
</evidence>
<feature type="non-terminal residue" evidence="1">
    <location>
        <position position="1"/>
    </location>
</feature>
<gene>
    <name evidence="1" type="ORF">BRAPAZ1V2_A07P23030.2</name>
</gene>
<accession>A0A8D9HS73</accession>
<reference evidence="1 2" key="1">
    <citation type="submission" date="2021-07" db="EMBL/GenBank/DDBJ databases">
        <authorList>
            <consortium name="Genoscope - CEA"/>
            <person name="William W."/>
        </authorList>
    </citation>
    <scope>NUCLEOTIDE SEQUENCE [LARGE SCALE GENOMIC DNA]</scope>
</reference>
<name>A0A8D9HS73_BRACM</name>
<dbReference type="Gramene" id="A07p23030.2_BraZ1">
    <property type="protein sequence ID" value="A07p23030.2_BraZ1.CDS.1"/>
    <property type="gene ID" value="A07g23030.2_BraZ1"/>
</dbReference>
<evidence type="ECO:0000313" key="2">
    <source>
        <dbReference type="Proteomes" id="UP000694005"/>
    </source>
</evidence>
<dbReference type="Proteomes" id="UP000694005">
    <property type="component" value="Chromosome A07"/>
</dbReference>